<evidence type="ECO:0000256" key="3">
    <source>
        <dbReference type="ARBA" id="ARBA00022692"/>
    </source>
</evidence>
<evidence type="ECO:0000256" key="6">
    <source>
        <dbReference type="SAM" id="MobiDB-lite"/>
    </source>
</evidence>
<name>A0ABV5SIP9_9ACTN</name>
<evidence type="ECO:0000256" key="4">
    <source>
        <dbReference type="ARBA" id="ARBA00022989"/>
    </source>
</evidence>
<comment type="caution">
    <text evidence="8">The sequence shown here is derived from an EMBL/GenBank/DDBJ whole genome shotgun (WGS) entry which is preliminary data.</text>
</comment>
<proteinExistence type="predicted"/>
<keyword evidence="3 7" id="KW-0812">Transmembrane</keyword>
<feature type="transmembrane region" description="Helical" evidence="7">
    <location>
        <begin position="77"/>
        <end position="95"/>
    </location>
</feature>
<dbReference type="Pfam" id="PF07690">
    <property type="entry name" value="MFS_1"/>
    <property type="match status" value="1"/>
</dbReference>
<dbReference type="CDD" id="cd06173">
    <property type="entry name" value="MFS_MefA_like"/>
    <property type="match status" value="1"/>
</dbReference>
<sequence length="424" mass="42994">MRTYRELFAAPEFTPLFVCSSAQGAAQTVSGLALGTLVYAATGNPLLSGLAMFGPALAQVAGAATLLSAADRLPPRAALAGLALFLALGTAALAIPGLPVWVMIAILVAEGLLASLGGGVRYGLLNEILASGGYLLGRSALNMASGAVQIGGFALGGVLVFTLSPRGTLLTGAALYLVAAVAVAGLKRHQPRAEGRPSPAETWRSNVLLWSSAPRRRVYLALWVPNGLVVGCESLFVPYAPQHAGLLFACAAAGMLAGDVLAGRFIPPEGRTRLVTPLHLLLAAPYVIFLLGPATPVAAAAVTLASVGYAASLLLQHRLMELTPDELSGHALGLHSSGMLAMQGVAAVLAGTLAQWTSPAAAMAVLAAASVAVTVFFPVRPEPSPGVATGTQHRSKLPLTRGKSSPGEGQDTHDAHRAGAAEGG</sequence>
<dbReference type="PANTHER" id="PTHR23513">
    <property type="entry name" value="INTEGRAL MEMBRANE EFFLUX PROTEIN-RELATED"/>
    <property type="match status" value="1"/>
</dbReference>
<reference evidence="8 9" key="1">
    <citation type="submission" date="2024-09" db="EMBL/GenBank/DDBJ databases">
        <authorList>
            <person name="Sun Q."/>
            <person name="Mori K."/>
        </authorList>
    </citation>
    <scope>NUCLEOTIDE SEQUENCE [LARGE SCALE GENOMIC DNA]</scope>
    <source>
        <strain evidence="8 9">JCM 3143</strain>
    </source>
</reference>
<dbReference type="InterPro" id="IPR011701">
    <property type="entry name" value="MFS"/>
</dbReference>
<feature type="transmembrane region" description="Helical" evidence="7">
    <location>
        <begin position="274"/>
        <end position="291"/>
    </location>
</feature>
<feature type="transmembrane region" description="Helical" evidence="7">
    <location>
        <begin position="218"/>
        <end position="237"/>
    </location>
</feature>
<evidence type="ECO:0000256" key="5">
    <source>
        <dbReference type="ARBA" id="ARBA00023136"/>
    </source>
</evidence>
<feature type="transmembrane region" description="Helical" evidence="7">
    <location>
        <begin position="50"/>
        <end position="70"/>
    </location>
</feature>
<evidence type="ECO:0000313" key="9">
    <source>
        <dbReference type="Proteomes" id="UP001589532"/>
    </source>
</evidence>
<feature type="compositionally biased region" description="Basic and acidic residues" evidence="6">
    <location>
        <begin position="410"/>
        <end position="424"/>
    </location>
</feature>
<protein>
    <submittedName>
        <fullName evidence="8">MFS transporter</fullName>
    </submittedName>
</protein>
<keyword evidence="9" id="KW-1185">Reference proteome</keyword>
<accession>A0ABV5SIP9</accession>
<keyword evidence="4 7" id="KW-1133">Transmembrane helix</keyword>
<feature type="region of interest" description="Disordered" evidence="6">
    <location>
        <begin position="383"/>
        <end position="424"/>
    </location>
</feature>
<dbReference type="EMBL" id="JBHMBW010000103">
    <property type="protein sequence ID" value="MFB9630849.1"/>
    <property type="molecule type" value="Genomic_DNA"/>
</dbReference>
<feature type="transmembrane region" description="Helical" evidence="7">
    <location>
        <begin position="169"/>
        <end position="186"/>
    </location>
</feature>
<feature type="transmembrane region" description="Helical" evidence="7">
    <location>
        <begin position="327"/>
        <end position="354"/>
    </location>
</feature>
<feature type="transmembrane region" description="Helical" evidence="7">
    <location>
        <begin position="360"/>
        <end position="379"/>
    </location>
</feature>
<dbReference type="PANTHER" id="PTHR23513:SF11">
    <property type="entry name" value="STAPHYLOFERRIN A TRANSPORTER"/>
    <property type="match status" value="1"/>
</dbReference>
<dbReference type="Gene3D" id="1.20.1250.20">
    <property type="entry name" value="MFS general substrate transporter like domains"/>
    <property type="match status" value="1"/>
</dbReference>
<feature type="transmembrane region" description="Helical" evidence="7">
    <location>
        <begin position="141"/>
        <end position="163"/>
    </location>
</feature>
<dbReference type="InterPro" id="IPR036259">
    <property type="entry name" value="MFS_trans_sf"/>
</dbReference>
<feature type="transmembrane region" description="Helical" evidence="7">
    <location>
        <begin position="101"/>
        <end position="120"/>
    </location>
</feature>
<keyword evidence="2" id="KW-1003">Cell membrane</keyword>
<evidence type="ECO:0000313" key="8">
    <source>
        <dbReference type="EMBL" id="MFB9630849.1"/>
    </source>
</evidence>
<feature type="transmembrane region" description="Helical" evidence="7">
    <location>
        <begin position="243"/>
        <end position="262"/>
    </location>
</feature>
<gene>
    <name evidence="8" type="ORF">ACFFSA_47940</name>
</gene>
<dbReference type="RefSeq" id="WP_344984470.1">
    <property type="nucleotide sequence ID" value="NZ_BAAAXV010000001.1"/>
</dbReference>
<organism evidence="8 9">
    <name type="scientific">Nonomuraea helvata</name>
    <dbReference type="NCBI Taxonomy" id="37484"/>
    <lineage>
        <taxon>Bacteria</taxon>
        <taxon>Bacillati</taxon>
        <taxon>Actinomycetota</taxon>
        <taxon>Actinomycetes</taxon>
        <taxon>Streptosporangiales</taxon>
        <taxon>Streptosporangiaceae</taxon>
        <taxon>Nonomuraea</taxon>
    </lineage>
</organism>
<evidence type="ECO:0000256" key="2">
    <source>
        <dbReference type="ARBA" id="ARBA00022475"/>
    </source>
</evidence>
<keyword evidence="5 7" id="KW-0472">Membrane</keyword>
<dbReference type="Proteomes" id="UP001589532">
    <property type="component" value="Unassembled WGS sequence"/>
</dbReference>
<evidence type="ECO:0000256" key="7">
    <source>
        <dbReference type="SAM" id="Phobius"/>
    </source>
</evidence>
<evidence type="ECO:0000256" key="1">
    <source>
        <dbReference type="ARBA" id="ARBA00004651"/>
    </source>
</evidence>
<comment type="subcellular location">
    <subcellularLocation>
        <location evidence="1">Cell membrane</location>
        <topology evidence="1">Multi-pass membrane protein</topology>
    </subcellularLocation>
</comment>
<dbReference type="SUPFAM" id="SSF103473">
    <property type="entry name" value="MFS general substrate transporter"/>
    <property type="match status" value="1"/>
</dbReference>